<keyword evidence="10" id="KW-1185">Reference proteome</keyword>
<dbReference type="InterPro" id="IPR051393">
    <property type="entry name" value="ABC_transporter_permease"/>
</dbReference>
<feature type="domain" description="ABC transmembrane type-1" evidence="8">
    <location>
        <begin position="77"/>
        <end position="293"/>
    </location>
</feature>
<evidence type="ECO:0000256" key="4">
    <source>
        <dbReference type="ARBA" id="ARBA00022692"/>
    </source>
</evidence>
<evidence type="ECO:0000256" key="2">
    <source>
        <dbReference type="ARBA" id="ARBA00022448"/>
    </source>
</evidence>
<protein>
    <submittedName>
        <fullName evidence="9">Sugar ABC transporter permease</fullName>
    </submittedName>
</protein>
<dbReference type="GO" id="GO:0055085">
    <property type="term" value="P:transmembrane transport"/>
    <property type="evidence" value="ECO:0007669"/>
    <property type="project" value="InterPro"/>
</dbReference>
<dbReference type="InterPro" id="IPR000515">
    <property type="entry name" value="MetI-like"/>
</dbReference>
<keyword evidence="6 7" id="KW-0472">Membrane</keyword>
<dbReference type="OrthoDB" id="34224at2"/>
<evidence type="ECO:0000256" key="6">
    <source>
        <dbReference type="ARBA" id="ARBA00023136"/>
    </source>
</evidence>
<feature type="transmembrane region" description="Helical" evidence="7">
    <location>
        <begin position="85"/>
        <end position="108"/>
    </location>
</feature>
<feature type="transmembrane region" description="Helical" evidence="7">
    <location>
        <begin position="165"/>
        <end position="188"/>
    </location>
</feature>
<dbReference type="PROSITE" id="PS50928">
    <property type="entry name" value="ABC_TM1"/>
    <property type="match status" value="1"/>
</dbReference>
<comment type="similarity">
    <text evidence="7">Belongs to the binding-protein-dependent transport system permease family.</text>
</comment>
<evidence type="ECO:0000259" key="8">
    <source>
        <dbReference type="PROSITE" id="PS50928"/>
    </source>
</evidence>
<proteinExistence type="inferred from homology"/>
<dbReference type="GO" id="GO:0005886">
    <property type="term" value="C:plasma membrane"/>
    <property type="evidence" value="ECO:0007669"/>
    <property type="project" value="UniProtKB-SubCell"/>
</dbReference>
<dbReference type="CDD" id="cd06261">
    <property type="entry name" value="TM_PBP2"/>
    <property type="match status" value="1"/>
</dbReference>
<evidence type="ECO:0000256" key="5">
    <source>
        <dbReference type="ARBA" id="ARBA00022989"/>
    </source>
</evidence>
<gene>
    <name evidence="9" type="ORF">E1218_19640</name>
</gene>
<dbReference type="SUPFAM" id="SSF161098">
    <property type="entry name" value="MetI-like"/>
    <property type="match status" value="1"/>
</dbReference>
<evidence type="ECO:0000256" key="1">
    <source>
        <dbReference type="ARBA" id="ARBA00004651"/>
    </source>
</evidence>
<accession>A0A4R4WX61</accession>
<dbReference type="RefSeq" id="WP_132322205.1">
    <property type="nucleotide sequence ID" value="NZ_SMKR01000083.1"/>
</dbReference>
<dbReference type="Proteomes" id="UP000295172">
    <property type="component" value="Unassembled WGS sequence"/>
</dbReference>
<dbReference type="AlphaFoldDB" id="A0A4R4WX61"/>
<keyword evidence="2 7" id="KW-0813">Transport</keyword>
<evidence type="ECO:0000313" key="10">
    <source>
        <dbReference type="Proteomes" id="UP000295172"/>
    </source>
</evidence>
<organism evidence="9 10">
    <name type="scientific">Kribbella turkmenica</name>
    <dbReference type="NCBI Taxonomy" id="2530375"/>
    <lineage>
        <taxon>Bacteria</taxon>
        <taxon>Bacillati</taxon>
        <taxon>Actinomycetota</taxon>
        <taxon>Actinomycetes</taxon>
        <taxon>Propionibacteriales</taxon>
        <taxon>Kribbellaceae</taxon>
        <taxon>Kribbella</taxon>
    </lineage>
</organism>
<keyword evidence="4 7" id="KW-0812">Transmembrane</keyword>
<feature type="transmembrane region" description="Helical" evidence="7">
    <location>
        <begin position="120"/>
        <end position="141"/>
    </location>
</feature>
<feature type="transmembrane region" description="Helical" evidence="7">
    <location>
        <begin position="226"/>
        <end position="247"/>
    </location>
</feature>
<evidence type="ECO:0000313" key="9">
    <source>
        <dbReference type="EMBL" id="TDD22315.1"/>
    </source>
</evidence>
<comment type="caution">
    <text evidence="9">The sequence shown here is derived from an EMBL/GenBank/DDBJ whole genome shotgun (WGS) entry which is preliminary data.</text>
</comment>
<comment type="subcellular location">
    <subcellularLocation>
        <location evidence="1 7">Cell membrane</location>
        <topology evidence="1 7">Multi-pass membrane protein</topology>
    </subcellularLocation>
</comment>
<dbReference type="InterPro" id="IPR035906">
    <property type="entry name" value="MetI-like_sf"/>
</dbReference>
<dbReference type="PANTHER" id="PTHR30193:SF37">
    <property type="entry name" value="INNER MEMBRANE ABC TRANSPORTER PERMEASE PROTEIN YCJO"/>
    <property type="match status" value="1"/>
</dbReference>
<name>A0A4R4WX61_9ACTN</name>
<dbReference type="Gene3D" id="1.10.3720.10">
    <property type="entry name" value="MetI-like"/>
    <property type="match status" value="1"/>
</dbReference>
<reference evidence="9 10" key="1">
    <citation type="submission" date="2019-02" db="EMBL/GenBank/DDBJ databases">
        <title>Draft genome sequences of novel Actinobacteria.</title>
        <authorList>
            <person name="Sahin N."/>
            <person name="Ay H."/>
            <person name="Saygin H."/>
        </authorList>
    </citation>
    <scope>NUCLEOTIDE SEQUENCE [LARGE SCALE GENOMIC DNA]</scope>
    <source>
        <strain evidence="9 10">16K104</strain>
    </source>
</reference>
<dbReference type="Pfam" id="PF00528">
    <property type="entry name" value="BPD_transp_1"/>
    <property type="match status" value="1"/>
</dbReference>
<keyword evidence="3" id="KW-1003">Cell membrane</keyword>
<sequence length="304" mass="32636">MAEAITAPQRTTAVRRWHVSEHKVAALVLVTPALLVIVGLRIVPLVLGAQYSLTGDGARNGVFVGLSNYQVLAGDPVFRTAIRNVGLLFLALPVAVAVPGILATFLFLKVPGHRFYRSVYFFPVVLSPVIIGAIFNILLSFDGPLNQVLTKAGLPPVDWLGNSHVAIFAVIGVHIWATFGMALVIFMAGFSTLDQSLLDAARCDGANLMQTVRHVVIPELSRTIQFVFVTTMIGMLTGMFGLVYVMTAGGPGGATYLPEFYIWVTQGQMNSPALASAASMVLFVLMLLVGLAQVRLIKRATKEA</sequence>
<evidence type="ECO:0000256" key="7">
    <source>
        <dbReference type="RuleBase" id="RU363032"/>
    </source>
</evidence>
<feature type="transmembrane region" description="Helical" evidence="7">
    <location>
        <begin position="273"/>
        <end position="292"/>
    </location>
</feature>
<keyword evidence="5 7" id="KW-1133">Transmembrane helix</keyword>
<dbReference type="PANTHER" id="PTHR30193">
    <property type="entry name" value="ABC TRANSPORTER PERMEASE PROTEIN"/>
    <property type="match status" value="1"/>
</dbReference>
<feature type="transmembrane region" description="Helical" evidence="7">
    <location>
        <begin position="24"/>
        <end position="43"/>
    </location>
</feature>
<evidence type="ECO:0000256" key="3">
    <source>
        <dbReference type="ARBA" id="ARBA00022475"/>
    </source>
</evidence>
<dbReference type="EMBL" id="SMKR01000083">
    <property type="protein sequence ID" value="TDD22315.1"/>
    <property type="molecule type" value="Genomic_DNA"/>
</dbReference>